<evidence type="ECO:0000256" key="2">
    <source>
        <dbReference type="ARBA" id="ARBA00009636"/>
    </source>
</evidence>
<dbReference type="Proteomes" id="UP000002258">
    <property type="component" value="Chromosome 1"/>
</dbReference>
<dbReference type="SUPFAM" id="SSF52490">
    <property type="entry name" value="Tubulin nucleotide-binding domain-like"/>
    <property type="match status" value="1"/>
</dbReference>
<comment type="caution">
    <text evidence="12">The sequence shown here is derived from an EMBL/GenBank/DDBJ whole genome shotgun (WGS) entry which is preliminary data.</text>
</comment>
<evidence type="ECO:0000256" key="4">
    <source>
        <dbReference type="ARBA" id="ARBA00022490"/>
    </source>
</evidence>
<dbReference type="KEGG" id="pic:PICST_28162"/>
<dbReference type="GO" id="GO:0005200">
    <property type="term" value="F:structural constituent of cytoskeleton"/>
    <property type="evidence" value="ECO:0007669"/>
    <property type="project" value="EnsemblFungi"/>
</dbReference>
<dbReference type="GO" id="GO:0051417">
    <property type="term" value="P:microtubule nucleation by spindle pole body"/>
    <property type="evidence" value="ECO:0007669"/>
    <property type="project" value="EnsemblFungi"/>
</dbReference>
<dbReference type="GO" id="GO:0031122">
    <property type="term" value="P:cytoplasmic microtubule organization"/>
    <property type="evidence" value="ECO:0007669"/>
    <property type="project" value="InterPro"/>
</dbReference>
<evidence type="ECO:0000256" key="6">
    <source>
        <dbReference type="ARBA" id="ARBA00022741"/>
    </source>
</evidence>
<keyword evidence="5 9" id="KW-0493">Microtubule</keyword>
<dbReference type="InterPro" id="IPR017975">
    <property type="entry name" value="Tubulin_CS"/>
</dbReference>
<comment type="subcellular location">
    <subcellularLocation>
        <location evidence="1">Cytoplasm</location>
        <location evidence="1">Cytoskeleton</location>
        <location evidence="1">Microtubule organizing center</location>
    </subcellularLocation>
</comment>
<keyword evidence="7 9" id="KW-0342">GTP-binding</keyword>
<dbReference type="PRINTS" id="PR01161">
    <property type="entry name" value="TUBULIN"/>
</dbReference>
<dbReference type="InterPro" id="IPR003008">
    <property type="entry name" value="Tubulin_FtsZ_GTPase"/>
</dbReference>
<dbReference type="SMART" id="SM00865">
    <property type="entry name" value="Tubulin_C"/>
    <property type="match status" value="1"/>
</dbReference>
<comment type="similarity">
    <text evidence="2 9">Belongs to the tubulin family.</text>
</comment>
<keyword evidence="8" id="KW-0206">Cytoskeleton</keyword>
<dbReference type="PANTHER" id="PTHR11588">
    <property type="entry name" value="TUBULIN"/>
    <property type="match status" value="1"/>
</dbReference>
<dbReference type="SMART" id="SM00864">
    <property type="entry name" value="Tubulin"/>
    <property type="match status" value="1"/>
</dbReference>
<evidence type="ECO:0000256" key="7">
    <source>
        <dbReference type="ARBA" id="ARBA00023134"/>
    </source>
</evidence>
<evidence type="ECO:0000259" key="10">
    <source>
        <dbReference type="SMART" id="SM00864"/>
    </source>
</evidence>
<dbReference type="GO" id="GO:0005822">
    <property type="term" value="C:inner plaque of spindle pole body"/>
    <property type="evidence" value="ECO:0007669"/>
    <property type="project" value="EnsemblFungi"/>
</dbReference>
<dbReference type="Pfam" id="PF03953">
    <property type="entry name" value="Tubulin_C"/>
    <property type="match status" value="1"/>
</dbReference>
<gene>
    <name evidence="12" type="primary">TUB4</name>
    <name evidence="12" type="ORF">PICST_28162</name>
</gene>
<keyword evidence="4" id="KW-0963">Cytoplasm</keyword>
<organism evidence="12 13">
    <name type="scientific">Scheffersomyces stipitis (strain ATCC 58785 / CBS 6054 / NBRC 10063 / NRRL Y-11545)</name>
    <name type="common">Yeast</name>
    <name type="synonym">Pichia stipitis</name>
    <dbReference type="NCBI Taxonomy" id="322104"/>
    <lineage>
        <taxon>Eukaryota</taxon>
        <taxon>Fungi</taxon>
        <taxon>Dikarya</taxon>
        <taxon>Ascomycota</taxon>
        <taxon>Saccharomycotina</taxon>
        <taxon>Pichiomycetes</taxon>
        <taxon>Debaryomycetaceae</taxon>
        <taxon>Scheffersomyces</taxon>
    </lineage>
</organism>
<reference evidence="12 13" key="1">
    <citation type="journal article" date="2007" name="Nat. Biotechnol.">
        <title>Genome sequence of the lignocellulose-bioconverting and xylose-fermenting yeast Pichia stipitis.</title>
        <authorList>
            <person name="Jeffries T.W."/>
            <person name="Grigoriev I.V."/>
            <person name="Grimwood J."/>
            <person name="Laplaza J.M."/>
            <person name="Aerts A."/>
            <person name="Salamov A."/>
            <person name="Schmutz J."/>
            <person name="Lindquist E."/>
            <person name="Dehal P."/>
            <person name="Shapiro H."/>
            <person name="Jin Y.S."/>
            <person name="Passoth V."/>
            <person name="Richardson P.M."/>
        </authorList>
    </citation>
    <scope>NUCLEOTIDE SEQUENCE [LARGE SCALE GENOMIC DNA]</scope>
    <source>
        <strain evidence="13">ATCC 58785 / CBS 6054 / NBRC 10063 / NRRL Y-11545</strain>
    </source>
</reference>
<accession>A3GF92</accession>
<dbReference type="GO" id="GO:0008275">
    <property type="term" value="C:gamma-tubulin small complex"/>
    <property type="evidence" value="ECO:0007669"/>
    <property type="project" value="EnsemblFungi"/>
</dbReference>
<name>A3GF92_PICST</name>
<dbReference type="InterPro" id="IPR036525">
    <property type="entry name" value="Tubulin/FtsZ_GTPase_sf"/>
</dbReference>
<evidence type="ECO:0000256" key="8">
    <source>
        <dbReference type="ARBA" id="ARBA00023212"/>
    </source>
</evidence>
<dbReference type="Pfam" id="PF00091">
    <property type="entry name" value="Tubulin"/>
    <property type="match status" value="1"/>
</dbReference>
<dbReference type="STRING" id="322104.A3GF92"/>
<evidence type="ECO:0000313" key="12">
    <source>
        <dbReference type="EMBL" id="EAZ63713.2"/>
    </source>
</evidence>
<dbReference type="RefSeq" id="XP_001387736.2">
    <property type="nucleotide sequence ID" value="XM_001387699.1"/>
</dbReference>
<dbReference type="Gene3D" id="3.40.50.1440">
    <property type="entry name" value="Tubulin/FtsZ, GTPase domain"/>
    <property type="match status" value="1"/>
</dbReference>
<dbReference type="Gene3D" id="1.10.287.600">
    <property type="entry name" value="Helix hairpin bin"/>
    <property type="match status" value="1"/>
</dbReference>
<evidence type="ECO:0000256" key="9">
    <source>
        <dbReference type="RuleBase" id="RU000352"/>
    </source>
</evidence>
<dbReference type="InterPro" id="IPR000217">
    <property type="entry name" value="Tubulin"/>
</dbReference>
<dbReference type="InParanoid" id="A3GF92"/>
<feature type="domain" description="Tubulin/FtsZ 2-layer sandwich" evidence="11">
    <location>
        <begin position="169"/>
        <end position="310"/>
    </location>
</feature>
<evidence type="ECO:0000256" key="3">
    <source>
        <dbReference type="ARBA" id="ARBA00018848"/>
    </source>
</evidence>
<sequence length="375" mass="42251">MYNPRNIHLSEQGSGAGNNWKHGYEYGQEKEEELLNLIDREVDKCDNLANFQLFHSVAGGTGSGVGSLLLEKLSDRYGSKKLINTFSIFPSNEKTSDVVVQPYNTVLTLHRLIEYSDATFVYHNDALNSIQNLLFNTHGNHGDGYDGANKLIAYVSASISNPLRFPGYMYSSIESILSTLVPTPDLKFLTTSISPFASQTNKHVYSNEYDTILELLNDRYKMNRVDQPVQYTSMLNYLIGNNLDHSEIRKGTIKAQSRVDFVPWAPTSIQLVHGKKSPFLQAKENGQKNISGVQVSNNTSIVSVFTKILKQYDLLAKREAYVNSYTGSKDRSEIAKVMEMFNECRESVASVIEEYRACQNVNYLEDEILGDDQVM</sequence>
<protein>
    <recommendedName>
        <fullName evidence="3 9">Tubulin gamma chain</fullName>
    </recommendedName>
</protein>
<dbReference type="InterPro" id="IPR023123">
    <property type="entry name" value="Tubulin_C"/>
</dbReference>
<dbReference type="GO" id="GO:2000767">
    <property type="term" value="P:positive regulation of cytoplasmic translation"/>
    <property type="evidence" value="ECO:0007669"/>
    <property type="project" value="EnsemblFungi"/>
</dbReference>
<dbReference type="AlphaFoldDB" id="A3GF92"/>
<dbReference type="GO" id="GO:0005874">
    <property type="term" value="C:microtubule"/>
    <property type="evidence" value="ECO:0007669"/>
    <property type="project" value="UniProtKB-KW"/>
</dbReference>
<dbReference type="InterPro" id="IPR018316">
    <property type="entry name" value="Tubulin/FtsZ_2-layer-sand-dom"/>
</dbReference>
<dbReference type="GO" id="GO:0005525">
    <property type="term" value="F:GTP binding"/>
    <property type="evidence" value="ECO:0007669"/>
    <property type="project" value="UniProtKB-UniRule"/>
</dbReference>
<dbReference type="InterPro" id="IPR002454">
    <property type="entry name" value="Gamma_tubulin"/>
</dbReference>
<comment type="function">
    <text evidence="9">Tubulin is the major constituent of microtubules, protein filaments consisting of alpha- and beta-tubulin heterodimers. Gamma-tubulin is a key component of the gamma-tubulin ring complex (gTuRC) which mediates microtubule nucleation. The gTuRC regulates the minus-end nucleation of alpha-beta tubulin heterodimers that grow into microtubule protafilaments, a critical step in centrosome duplication and spindle formation.</text>
</comment>
<dbReference type="eggNOG" id="KOG1374">
    <property type="taxonomic scope" value="Eukaryota"/>
</dbReference>
<feature type="domain" description="Tubulin/FtsZ GTPase" evidence="10">
    <location>
        <begin position="1"/>
        <end position="167"/>
    </location>
</feature>
<evidence type="ECO:0000256" key="5">
    <source>
        <dbReference type="ARBA" id="ARBA00022701"/>
    </source>
</evidence>
<dbReference type="HOGENOM" id="CLU_015718_1_0_1"/>
<evidence type="ECO:0000313" key="13">
    <source>
        <dbReference type="Proteomes" id="UP000002258"/>
    </source>
</evidence>
<dbReference type="PROSITE" id="PS00227">
    <property type="entry name" value="TUBULIN"/>
    <property type="match status" value="1"/>
</dbReference>
<dbReference type="SUPFAM" id="SSF55307">
    <property type="entry name" value="Tubulin C-terminal domain-like"/>
    <property type="match status" value="1"/>
</dbReference>
<keyword evidence="6 9" id="KW-0547">Nucleotide-binding</keyword>
<dbReference type="OMA" id="QTYSIFP"/>
<dbReference type="GeneID" id="4850941"/>
<dbReference type="GO" id="GO:0007052">
    <property type="term" value="P:mitotic spindle organization"/>
    <property type="evidence" value="ECO:0007669"/>
    <property type="project" value="EnsemblFungi"/>
</dbReference>
<evidence type="ECO:0000256" key="1">
    <source>
        <dbReference type="ARBA" id="ARBA00004267"/>
    </source>
</evidence>
<dbReference type="InterPro" id="IPR008280">
    <property type="entry name" value="Tub_FtsZ_C"/>
</dbReference>
<dbReference type="EMBL" id="AAVQ01000001">
    <property type="protein sequence ID" value="EAZ63713.2"/>
    <property type="molecule type" value="Genomic_DNA"/>
</dbReference>
<dbReference type="GO" id="GO:0005824">
    <property type="term" value="C:outer plaque of spindle pole body"/>
    <property type="evidence" value="ECO:0007669"/>
    <property type="project" value="EnsemblFungi"/>
</dbReference>
<dbReference type="FunCoup" id="A3GF92">
    <property type="interactions" value="707"/>
</dbReference>
<dbReference type="OrthoDB" id="10249382at2759"/>
<proteinExistence type="inferred from homology"/>
<dbReference type="PRINTS" id="PR01164">
    <property type="entry name" value="GAMMATUBULIN"/>
</dbReference>
<evidence type="ECO:0000259" key="11">
    <source>
        <dbReference type="SMART" id="SM00865"/>
    </source>
</evidence>
<keyword evidence="13" id="KW-1185">Reference proteome</keyword>